<protein>
    <recommendedName>
        <fullName evidence="5">HNH nuclease domain-containing protein</fullName>
    </recommendedName>
</protein>
<sequence>MFSPIKVALFAFISFATLAIAIPAPEPRRADAKALITGTNVLLRKAMLPIAHVNSANATSEYVTPVLDQVVEIVADLVGALKGSGLTGCGCTSQDILELVSTTLQIILGTLGPACGSNSGLLLLIGGLVSVVVELVQVVLGLVGGLVTELLVLLINNGCAGVVLGLRLDPLIDCLGLVDPVRVFSGVQRSYQYQRESDPRSAHPAMIKVMCQRGLLCATRVGQAFKVSATSSVDCPNNFRDKIITRDGLACIVTRFPVKHCDAAHLIPWSKGDEYIQKVFEDRSSCYRHRPLPPISGIDWGAVDQTPNYGLEPTDKPRIDLGQARTDHFTLQYLKGKSNENETRSRPGDTCEQGTVNSLPPAIICDIAAYKQWGWQGSNVHIFRYPPTHQVTITPTHLSRKSPFPHHGDITHPRARGDTTANAVDDLNFVSMRLSGTTLEEVAERGEKRMEERAAQETGRGKVMGHTDVGA</sequence>
<accession>A0AAD4QFA4</accession>
<dbReference type="AlphaFoldDB" id="A0AAD4QFA4"/>
<feature type="signal peptide" evidence="2">
    <location>
        <begin position="1"/>
        <end position="21"/>
    </location>
</feature>
<feature type="region of interest" description="Disordered" evidence="1">
    <location>
        <begin position="447"/>
        <end position="471"/>
    </location>
</feature>
<feature type="chain" id="PRO_5042130929" description="HNH nuclease domain-containing protein" evidence="2">
    <location>
        <begin position="22"/>
        <end position="471"/>
    </location>
</feature>
<dbReference type="Proteomes" id="UP001201163">
    <property type="component" value="Unassembled WGS sequence"/>
</dbReference>
<evidence type="ECO:0000256" key="1">
    <source>
        <dbReference type="SAM" id="MobiDB-lite"/>
    </source>
</evidence>
<reference evidence="3" key="1">
    <citation type="submission" date="2022-01" db="EMBL/GenBank/DDBJ databases">
        <title>Comparative genomics reveals a dynamic genome evolution in the ectomycorrhizal milk-cap (Lactarius) mushrooms.</title>
        <authorList>
            <consortium name="DOE Joint Genome Institute"/>
            <person name="Lebreton A."/>
            <person name="Tang N."/>
            <person name="Kuo A."/>
            <person name="LaButti K."/>
            <person name="Drula E."/>
            <person name="Barry K."/>
            <person name="Clum A."/>
            <person name="Lipzen A."/>
            <person name="Mousain D."/>
            <person name="Ng V."/>
            <person name="Wang R."/>
            <person name="Wang X."/>
            <person name="Dai Y."/>
            <person name="Henrissat B."/>
            <person name="Grigoriev I.V."/>
            <person name="Guerin-Laguette A."/>
            <person name="Yu F."/>
            <person name="Martin F.M."/>
        </authorList>
    </citation>
    <scope>NUCLEOTIDE SEQUENCE</scope>
    <source>
        <strain evidence="3">QP</strain>
    </source>
</reference>
<evidence type="ECO:0000313" key="4">
    <source>
        <dbReference type="Proteomes" id="UP001201163"/>
    </source>
</evidence>
<evidence type="ECO:0008006" key="5">
    <source>
        <dbReference type="Google" id="ProtNLM"/>
    </source>
</evidence>
<keyword evidence="4" id="KW-1185">Reference proteome</keyword>
<comment type="caution">
    <text evidence="3">The sequence shown here is derived from an EMBL/GenBank/DDBJ whole genome shotgun (WGS) entry which is preliminary data.</text>
</comment>
<evidence type="ECO:0000313" key="3">
    <source>
        <dbReference type="EMBL" id="KAH8994537.1"/>
    </source>
</evidence>
<evidence type="ECO:0000256" key="2">
    <source>
        <dbReference type="SAM" id="SignalP"/>
    </source>
</evidence>
<keyword evidence="2" id="KW-0732">Signal</keyword>
<organism evidence="3 4">
    <name type="scientific">Lactarius akahatsu</name>
    <dbReference type="NCBI Taxonomy" id="416441"/>
    <lineage>
        <taxon>Eukaryota</taxon>
        <taxon>Fungi</taxon>
        <taxon>Dikarya</taxon>
        <taxon>Basidiomycota</taxon>
        <taxon>Agaricomycotina</taxon>
        <taxon>Agaricomycetes</taxon>
        <taxon>Russulales</taxon>
        <taxon>Russulaceae</taxon>
        <taxon>Lactarius</taxon>
    </lineage>
</organism>
<dbReference type="EMBL" id="JAKELL010000014">
    <property type="protein sequence ID" value="KAH8994537.1"/>
    <property type="molecule type" value="Genomic_DNA"/>
</dbReference>
<proteinExistence type="predicted"/>
<gene>
    <name evidence="3" type="ORF">EDB92DRAFT_1975440</name>
</gene>
<name>A0AAD4QFA4_9AGAM</name>